<feature type="domain" description="Peptidase M48" evidence="8">
    <location>
        <begin position="168"/>
        <end position="353"/>
    </location>
</feature>
<keyword evidence="4 6" id="KW-0862">Zinc</keyword>
<feature type="transmembrane region" description="Helical" evidence="7">
    <location>
        <begin position="112"/>
        <end position="135"/>
    </location>
</feature>
<dbReference type="PANTHER" id="PTHR22726:SF1">
    <property type="entry name" value="METALLOENDOPEPTIDASE OMA1, MITOCHONDRIAL"/>
    <property type="match status" value="1"/>
</dbReference>
<dbReference type="CDD" id="cd07332">
    <property type="entry name" value="M48C_Oma1_like"/>
    <property type="match status" value="1"/>
</dbReference>
<evidence type="ECO:0000313" key="9">
    <source>
        <dbReference type="EMBL" id="MBN8662087.1"/>
    </source>
</evidence>
<reference evidence="9" key="1">
    <citation type="submission" date="2021-02" db="EMBL/GenBank/DDBJ databases">
        <title>Genome-Resolved Metagenomics of a Microbial Community Performing Photosynthetic Biological Nutrient Removal.</title>
        <authorList>
            <person name="Mcdaniel E.A."/>
        </authorList>
    </citation>
    <scope>NUCLEOTIDE SEQUENCE</scope>
    <source>
        <strain evidence="9">UWPOB_OBS1</strain>
    </source>
</reference>
<evidence type="ECO:0000256" key="6">
    <source>
        <dbReference type="RuleBase" id="RU003983"/>
    </source>
</evidence>
<keyword evidence="7" id="KW-0472">Membrane</keyword>
<evidence type="ECO:0000256" key="3">
    <source>
        <dbReference type="ARBA" id="ARBA00022801"/>
    </source>
</evidence>
<evidence type="ECO:0000256" key="1">
    <source>
        <dbReference type="ARBA" id="ARBA00022670"/>
    </source>
</evidence>
<keyword evidence="1 6" id="KW-0645">Protease</keyword>
<comment type="similarity">
    <text evidence="6">Belongs to the peptidase M48 family.</text>
</comment>
<dbReference type="PANTHER" id="PTHR22726">
    <property type="entry name" value="METALLOENDOPEPTIDASE OMA1"/>
    <property type="match status" value="1"/>
</dbReference>
<comment type="cofactor">
    <cofactor evidence="6">
        <name>Zn(2+)</name>
        <dbReference type="ChEBI" id="CHEBI:29105"/>
    </cofactor>
    <text evidence="6">Binds 1 zinc ion per subunit.</text>
</comment>
<keyword evidence="7" id="KW-1133">Transmembrane helix</keyword>
<keyword evidence="2" id="KW-0479">Metal-binding</keyword>
<keyword evidence="7" id="KW-0812">Transmembrane</keyword>
<dbReference type="InterPro" id="IPR051156">
    <property type="entry name" value="Mito/Outer_Membr_Metalloprot"/>
</dbReference>
<evidence type="ECO:0000256" key="5">
    <source>
        <dbReference type="ARBA" id="ARBA00023049"/>
    </source>
</evidence>
<accession>A0A8J7PPS9</accession>
<dbReference type="AlphaFoldDB" id="A0A8J7PPS9"/>
<dbReference type="GO" id="GO:0046872">
    <property type="term" value="F:metal ion binding"/>
    <property type="evidence" value="ECO:0007669"/>
    <property type="project" value="UniProtKB-KW"/>
</dbReference>
<dbReference type="Gene3D" id="3.30.2010.10">
    <property type="entry name" value="Metalloproteases ('zincins'), catalytic domain"/>
    <property type="match status" value="1"/>
</dbReference>
<keyword evidence="5 6" id="KW-0482">Metalloprotease</keyword>
<keyword evidence="3 6" id="KW-0378">Hydrolase</keyword>
<protein>
    <submittedName>
        <fullName evidence="9">M48 family metalloprotease</fullName>
    </submittedName>
</protein>
<evidence type="ECO:0000259" key="8">
    <source>
        <dbReference type="Pfam" id="PF01435"/>
    </source>
</evidence>
<evidence type="ECO:0000256" key="7">
    <source>
        <dbReference type="SAM" id="Phobius"/>
    </source>
</evidence>
<dbReference type="GO" id="GO:0051603">
    <property type="term" value="P:proteolysis involved in protein catabolic process"/>
    <property type="evidence" value="ECO:0007669"/>
    <property type="project" value="TreeGrafter"/>
</dbReference>
<dbReference type="GO" id="GO:0004222">
    <property type="term" value="F:metalloendopeptidase activity"/>
    <property type="evidence" value="ECO:0007669"/>
    <property type="project" value="InterPro"/>
</dbReference>
<dbReference type="EMBL" id="JAFLCK010000030">
    <property type="protein sequence ID" value="MBN8662087.1"/>
    <property type="molecule type" value="Genomic_DNA"/>
</dbReference>
<sequence length="360" mass="40080">MLVSEGFSARYYEKGQPQSRDVEVQFASSKVVVCHAGECLQELDYSRALISLTGQDGLRVKIEPPGSAWAVIFNDETILPKLLAFTRSSALGKQIEELIARAEKRKGHDRRYWTTVIGTISVFCLVFYFSFALMVDMAVSRVDPEFESKIGDFLAKLHEAENKEVPQKERVERIGKRLLAALGKTPYRFRFFYDHSEEINAFAYPGGVVVVNEGLLKTAESDDEVAGVVGHEIGHVIHRDTLKAAVRNMGVGAIFMILFGGAGDDKRVLALLNMAKLGESLEGLRFGRDQEAKADTFGVDLTIKAGYDPHGLVKFFQKLDSKTEKEHTKIPDALSILSTHPMTKDRIAAINAEIERVQKK</sequence>
<name>A0A8J7PPS9_9BACT</name>
<organism evidence="9 10">
    <name type="scientific">Candidatus Obscuribacter phosphatis</name>
    <dbReference type="NCBI Taxonomy" id="1906157"/>
    <lineage>
        <taxon>Bacteria</taxon>
        <taxon>Bacillati</taxon>
        <taxon>Candidatus Melainabacteria</taxon>
        <taxon>Candidatus Obscuribacterales</taxon>
        <taxon>Candidatus Obscuribacteraceae</taxon>
        <taxon>Candidatus Obscuribacter</taxon>
    </lineage>
</organism>
<comment type="caution">
    <text evidence="9">The sequence shown here is derived from an EMBL/GenBank/DDBJ whole genome shotgun (WGS) entry which is preliminary data.</text>
</comment>
<dbReference type="GO" id="GO:0016020">
    <property type="term" value="C:membrane"/>
    <property type="evidence" value="ECO:0007669"/>
    <property type="project" value="TreeGrafter"/>
</dbReference>
<dbReference type="InterPro" id="IPR001915">
    <property type="entry name" value="Peptidase_M48"/>
</dbReference>
<dbReference type="Proteomes" id="UP000664277">
    <property type="component" value="Unassembled WGS sequence"/>
</dbReference>
<evidence type="ECO:0000256" key="4">
    <source>
        <dbReference type="ARBA" id="ARBA00022833"/>
    </source>
</evidence>
<proteinExistence type="inferred from homology"/>
<dbReference type="Pfam" id="PF01435">
    <property type="entry name" value="Peptidase_M48"/>
    <property type="match status" value="1"/>
</dbReference>
<evidence type="ECO:0000256" key="2">
    <source>
        <dbReference type="ARBA" id="ARBA00022723"/>
    </source>
</evidence>
<evidence type="ECO:0000313" key="10">
    <source>
        <dbReference type="Proteomes" id="UP000664277"/>
    </source>
</evidence>
<gene>
    <name evidence="9" type="ORF">J0M35_17095</name>
</gene>